<dbReference type="Gene3D" id="3.40.50.2300">
    <property type="match status" value="1"/>
</dbReference>
<dbReference type="SMART" id="SM00226">
    <property type="entry name" value="LMWPc"/>
    <property type="match status" value="1"/>
</dbReference>
<dbReference type="AlphaFoldDB" id="A0A512M8D1"/>
<evidence type="ECO:0000313" key="5">
    <source>
        <dbReference type="Proteomes" id="UP000321577"/>
    </source>
</evidence>
<comment type="caution">
    <text evidence="4">The sequence shown here is derived from an EMBL/GenBank/DDBJ whole genome shotgun (WGS) entry which is preliminary data.</text>
</comment>
<feature type="domain" description="Phosphotyrosine protein phosphatase I" evidence="3">
    <location>
        <begin position="1"/>
        <end position="144"/>
    </location>
</feature>
<dbReference type="EC" id="3.1.3.48" evidence="1"/>
<evidence type="ECO:0000313" key="4">
    <source>
        <dbReference type="EMBL" id="GEP42611.1"/>
    </source>
</evidence>
<sequence length="161" mass="17609">MFVCTGNTCRSPLAEALFRGLTKGRDDIKVASAGTGAYSGQQASKHSVTLARERGVDLSTHRSKAVTIDLIETSTHIFALSRGHLASILDDFPEAEDKVYLVTEFVADDSLRGRDIMDPFGGDLDDYREVMVHLEKTLPSLLAYIDQTWKDEAGRGSTQGD</sequence>
<dbReference type="SUPFAM" id="SSF52788">
    <property type="entry name" value="Phosphotyrosine protein phosphatases I"/>
    <property type="match status" value="1"/>
</dbReference>
<dbReference type="PANTHER" id="PTHR11717:SF31">
    <property type="entry name" value="LOW MOLECULAR WEIGHT PROTEIN-TYROSINE-PHOSPHATASE ETP-RELATED"/>
    <property type="match status" value="1"/>
</dbReference>
<dbReference type="CDD" id="cd16344">
    <property type="entry name" value="LMWPAP"/>
    <property type="match status" value="1"/>
</dbReference>
<organism evidence="4 5">
    <name type="scientific">Brevifollis gellanilyticus</name>
    <dbReference type="NCBI Taxonomy" id="748831"/>
    <lineage>
        <taxon>Bacteria</taxon>
        <taxon>Pseudomonadati</taxon>
        <taxon>Verrucomicrobiota</taxon>
        <taxon>Verrucomicrobiia</taxon>
        <taxon>Verrucomicrobiales</taxon>
        <taxon>Verrucomicrobiaceae</taxon>
    </lineage>
</organism>
<evidence type="ECO:0000256" key="1">
    <source>
        <dbReference type="ARBA" id="ARBA00013064"/>
    </source>
</evidence>
<protein>
    <recommendedName>
        <fullName evidence="1">protein-tyrosine-phosphatase</fullName>
        <ecNumber evidence="1">3.1.3.48</ecNumber>
    </recommendedName>
</protein>
<reference evidence="4 5" key="1">
    <citation type="submission" date="2019-07" db="EMBL/GenBank/DDBJ databases">
        <title>Whole genome shotgun sequence of Brevifollis gellanilyticus NBRC 108608.</title>
        <authorList>
            <person name="Hosoyama A."/>
            <person name="Uohara A."/>
            <person name="Ohji S."/>
            <person name="Ichikawa N."/>
        </authorList>
    </citation>
    <scope>NUCLEOTIDE SEQUENCE [LARGE SCALE GENOMIC DNA]</scope>
    <source>
        <strain evidence="4 5">NBRC 108608</strain>
    </source>
</reference>
<proteinExistence type="predicted"/>
<dbReference type="InterPro" id="IPR023485">
    <property type="entry name" value="Ptyr_pPase"/>
</dbReference>
<keyword evidence="5" id="KW-1185">Reference proteome</keyword>
<evidence type="ECO:0000256" key="2">
    <source>
        <dbReference type="ARBA" id="ARBA00051722"/>
    </source>
</evidence>
<gene>
    <name evidence="4" type="ORF">BGE01nite_19020</name>
</gene>
<dbReference type="InterPro" id="IPR050438">
    <property type="entry name" value="LMW_PTPase"/>
</dbReference>
<comment type="catalytic activity">
    <reaction evidence="2">
        <text>O-phospho-L-tyrosyl-[protein] + H2O = L-tyrosyl-[protein] + phosphate</text>
        <dbReference type="Rhea" id="RHEA:10684"/>
        <dbReference type="Rhea" id="RHEA-COMP:10136"/>
        <dbReference type="Rhea" id="RHEA-COMP:20101"/>
        <dbReference type="ChEBI" id="CHEBI:15377"/>
        <dbReference type="ChEBI" id="CHEBI:43474"/>
        <dbReference type="ChEBI" id="CHEBI:46858"/>
        <dbReference type="ChEBI" id="CHEBI:61978"/>
        <dbReference type="EC" id="3.1.3.48"/>
    </reaction>
</comment>
<dbReference type="PANTHER" id="PTHR11717">
    <property type="entry name" value="LOW MOLECULAR WEIGHT PROTEIN TYROSINE PHOSPHATASE"/>
    <property type="match status" value="1"/>
</dbReference>
<dbReference type="InterPro" id="IPR036196">
    <property type="entry name" value="Ptyr_pPase_sf"/>
</dbReference>
<accession>A0A512M8D1</accession>
<name>A0A512M8D1_9BACT</name>
<dbReference type="Pfam" id="PF01451">
    <property type="entry name" value="LMWPc"/>
    <property type="match status" value="1"/>
</dbReference>
<dbReference type="EMBL" id="BKAG01000011">
    <property type="protein sequence ID" value="GEP42611.1"/>
    <property type="molecule type" value="Genomic_DNA"/>
</dbReference>
<dbReference type="GO" id="GO:0004725">
    <property type="term" value="F:protein tyrosine phosphatase activity"/>
    <property type="evidence" value="ECO:0007669"/>
    <property type="project" value="UniProtKB-EC"/>
</dbReference>
<evidence type="ECO:0000259" key="3">
    <source>
        <dbReference type="SMART" id="SM00226"/>
    </source>
</evidence>
<dbReference type="Proteomes" id="UP000321577">
    <property type="component" value="Unassembled WGS sequence"/>
</dbReference>